<evidence type="ECO:0000313" key="3">
    <source>
        <dbReference type="Proteomes" id="UP000250579"/>
    </source>
</evidence>
<gene>
    <name evidence="2" type="ORF">CE139_11925</name>
</gene>
<keyword evidence="1" id="KW-0175">Coiled coil</keyword>
<protein>
    <submittedName>
        <fullName evidence="2">Uncharacterized protein</fullName>
    </submittedName>
</protein>
<dbReference type="RefSeq" id="WP_208694779.1">
    <property type="nucleotide sequence ID" value="NZ_CP022198.1"/>
</dbReference>
<organism evidence="2 3">
    <name type="scientific">Pseudomonas oryzihabitans</name>
    <dbReference type="NCBI Taxonomy" id="47885"/>
    <lineage>
        <taxon>Bacteria</taxon>
        <taxon>Pseudomonadati</taxon>
        <taxon>Pseudomonadota</taxon>
        <taxon>Gammaproteobacteria</taxon>
        <taxon>Pseudomonadales</taxon>
        <taxon>Pseudomonadaceae</taxon>
        <taxon>Pseudomonas</taxon>
    </lineage>
</organism>
<proteinExistence type="predicted"/>
<sequence>MKQTTQQRLQNLEEQILSHRQDLARSRQSFQEQFVIYTRQFARLSVLEAQLELVRRNTKTKVPN</sequence>
<evidence type="ECO:0000313" key="2">
    <source>
        <dbReference type="EMBL" id="AXA66499.1"/>
    </source>
</evidence>
<name>A0A2Z5A8Q8_9PSED</name>
<reference evidence="2 3" key="1">
    <citation type="submission" date="2017-06" db="EMBL/GenBank/DDBJ databases">
        <title>Evolution towards high GC content and high-temperature stress adaptation in endophytic Pseudomonas oryzihabitans impacted its plant-growth promoting traits.</title>
        <authorList>
            <person name="Nascimento F.X."/>
        </authorList>
    </citation>
    <scope>NUCLEOTIDE SEQUENCE [LARGE SCALE GENOMIC DNA]</scope>
    <source>
        <strain evidence="2 3">MS8</strain>
    </source>
</reference>
<accession>A0A2Z5A8Q8</accession>
<dbReference type="AlphaFoldDB" id="A0A2Z5A8Q8"/>
<evidence type="ECO:0000256" key="1">
    <source>
        <dbReference type="SAM" id="Coils"/>
    </source>
</evidence>
<dbReference type="Proteomes" id="UP000250579">
    <property type="component" value="Chromosome"/>
</dbReference>
<feature type="coiled-coil region" evidence="1">
    <location>
        <begin position="2"/>
        <end position="29"/>
    </location>
</feature>
<dbReference type="EMBL" id="CP022198">
    <property type="protein sequence ID" value="AXA66499.1"/>
    <property type="molecule type" value="Genomic_DNA"/>
</dbReference>